<name>A0AAP0JAY1_9MAGN</name>
<dbReference type="AlphaFoldDB" id="A0AAP0JAY1"/>
<dbReference type="Proteomes" id="UP001417504">
    <property type="component" value="Unassembled WGS sequence"/>
</dbReference>
<sequence length="245" mass="27047">MLDEFFLHHRGIGSIAPAEQQILKFCNVQALDLPMSIVPKKLQVSGDLDLAPLSLVQHLFHFSPTKIQLRLVESNVKKVSTRLDMVSSVPITADMHFVVITLSVASKLEPPDLPNLVASKMWPPHLLYATSLTLFQLFVSDFLIHNELVSIKLSDFAKLNLEHLLAHGSGTSFAVTKKLAIIMVKSIVMGPLPWPLPFSSTPAIFSFGLTIFNIFGLPPFTSYNTIATVDLGKMSLHHKLTILGD</sequence>
<accession>A0AAP0JAY1</accession>
<protein>
    <submittedName>
        <fullName evidence="1">Uncharacterized protein</fullName>
    </submittedName>
</protein>
<organism evidence="1 2">
    <name type="scientific">Stephania japonica</name>
    <dbReference type="NCBI Taxonomy" id="461633"/>
    <lineage>
        <taxon>Eukaryota</taxon>
        <taxon>Viridiplantae</taxon>
        <taxon>Streptophyta</taxon>
        <taxon>Embryophyta</taxon>
        <taxon>Tracheophyta</taxon>
        <taxon>Spermatophyta</taxon>
        <taxon>Magnoliopsida</taxon>
        <taxon>Ranunculales</taxon>
        <taxon>Menispermaceae</taxon>
        <taxon>Menispermoideae</taxon>
        <taxon>Cissampelideae</taxon>
        <taxon>Stephania</taxon>
    </lineage>
</organism>
<evidence type="ECO:0000313" key="1">
    <source>
        <dbReference type="EMBL" id="KAK9130857.1"/>
    </source>
</evidence>
<comment type="caution">
    <text evidence="1">The sequence shown here is derived from an EMBL/GenBank/DDBJ whole genome shotgun (WGS) entry which is preliminary data.</text>
</comment>
<reference evidence="1 2" key="1">
    <citation type="submission" date="2024-01" db="EMBL/GenBank/DDBJ databases">
        <title>Genome assemblies of Stephania.</title>
        <authorList>
            <person name="Yang L."/>
        </authorList>
    </citation>
    <scope>NUCLEOTIDE SEQUENCE [LARGE SCALE GENOMIC DNA]</scope>
    <source>
        <strain evidence="1">QJT</strain>
        <tissue evidence="1">Leaf</tissue>
    </source>
</reference>
<proteinExistence type="predicted"/>
<dbReference type="EMBL" id="JBBNAE010000004">
    <property type="protein sequence ID" value="KAK9130857.1"/>
    <property type="molecule type" value="Genomic_DNA"/>
</dbReference>
<keyword evidence="2" id="KW-1185">Reference proteome</keyword>
<gene>
    <name evidence="1" type="ORF">Sjap_011344</name>
</gene>
<evidence type="ECO:0000313" key="2">
    <source>
        <dbReference type="Proteomes" id="UP001417504"/>
    </source>
</evidence>